<name>A0A9P7JA13_9AGAM</name>
<evidence type="ECO:0000313" key="3">
    <source>
        <dbReference type="Proteomes" id="UP000719766"/>
    </source>
</evidence>
<evidence type="ECO:0000256" key="1">
    <source>
        <dbReference type="SAM" id="Phobius"/>
    </source>
</evidence>
<keyword evidence="1" id="KW-0812">Transmembrane</keyword>
<reference evidence="2" key="1">
    <citation type="journal article" date="2020" name="New Phytol.">
        <title>Comparative genomics reveals dynamic genome evolution in host specialist ectomycorrhizal fungi.</title>
        <authorList>
            <person name="Lofgren L.A."/>
            <person name="Nguyen N.H."/>
            <person name="Vilgalys R."/>
            <person name="Ruytinx J."/>
            <person name="Liao H.L."/>
            <person name="Branco S."/>
            <person name="Kuo A."/>
            <person name="LaButti K."/>
            <person name="Lipzen A."/>
            <person name="Andreopoulos W."/>
            <person name="Pangilinan J."/>
            <person name="Riley R."/>
            <person name="Hundley H."/>
            <person name="Na H."/>
            <person name="Barry K."/>
            <person name="Grigoriev I.V."/>
            <person name="Stajich J.E."/>
            <person name="Kennedy P.G."/>
        </authorList>
    </citation>
    <scope>NUCLEOTIDE SEQUENCE</scope>
    <source>
        <strain evidence="2">S12</strain>
    </source>
</reference>
<feature type="transmembrane region" description="Helical" evidence="1">
    <location>
        <begin position="148"/>
        <end position="168"/>
    </location>
</feature>
<keyword evidence="1" id="KW-1133">Transmembrane helix</keyword>
<organism evidence="2 3">
    <name type="scientific">Suillus plorans</name>
    <dbReference type="NCBI Taxonomy" id="116603"/>
    <lineage>
        <taxon>Eukaryota</taxon>
        <taxon>Fungi</taxon>
        <taxon>Dikarya</taxon>
        <taxon>Basidiomycota</taxon>
        <taxon>Agaricomycotina</taxon>
        <taxon>Agaricomycetes</taxon>
        <taxon>Agaricomycetidae</taxon>
        <taxon>Boletales</taxon>
        <taxon>Suillineae</taxon>
        <taxon>Suillaceae</taxon>
        <taxon>Suillus</taxon>
    </lineage>
</organism>
<keyword evidence="1" id="KW-0472">Membrane</keyword>
<proteinExistence type="predicted"/>
<dbReference type="EMBL" id="JABBWE010000001">
    <property type="protein sequence ID" value="KAG1810320.1"/>
    <property type="molecule type" value="Genomic_DNA"/>
</dbReference>
<dbReference type="OrthoDB" id="2676329at2759"/>
<protein>
    <submittedName>
        <fullName evidence="2">Uncharacterized protein</fullName>
    </submittedName>
</protein>
<keyword evidence="3" id="KW-1185">Reference proteome</keyword>
<accession>A0A9P7JA13</accession>
<feature type="transmembrane region" description="Helical" evidence="1">
    <location>
        <begin position="63"/>
        <end position="82"/>
    </location>
</feature>
<sequence>MSNLPEPPPPSTEKLTIKKVLRVIGTGIVLLIAVVFIYLGSTIPVLTSYADYVAMYMLGARTIFLACMFFVGCYWCCLPLVAPKQAGSSISEWGPKAQAQFLEALSPSNGKLGRVGRIYFATTGVINAFSGLYHSFCFWKEPGFSVRKLVMSVVFLLCAAWSIQFAYVGRVSTKKGTRGENSGQ</sequence>
<dbReference type="Proteomes" id="UP000719766">
    <property type="component" value="Unassembled WGS sequence"/>
</dbReference>
<dbReference type="RefSeq" id="XP_041167985.1">
    <property type="nucleotide sequence ID" value="XM_041299521.1"/>
</dbReference>
<comment type="caution">
    <text evidence="2">The sequence shown here is derived from an EMBL/GenBank/DDBJ whole genome shotgun (WGS) entry which is preliminary data.</text>
</comment>
<feature type="transmembrane region" description="Helical" evidence="1">
    <location>
        <begin position="118"/>
        <end position="136"/>
    </location>
</feature>
<dbReference type="AlphaFoldDB" id="A0A9P7JA13"/>
<feature type="transmembrane region" description="Helical" evidence="1">
    <location>
        <begin position="20"/>
        <end position="43"/>
    </location>
</feature>
<gene>
    <name evidence="2" type="ORF">HD556DRAFT_1302649</name>
</gene>
<evidence type="ECO:0000313" key="2">
    <source>
        <dbReference type="EMBL" id="KAG1810320.1"/>
    </source>
</evidence>
<dbReference type="GeneID" id="64593285"/>